<dbReference type="Gene3D" id="3.40.50.720">
    <property type="entry name" value="NAD(P)-binding Rossmann-like Domain"/>
    <property type="match status" value="1"/>
</dbReference>
<feature type="domain" description="S-adenosyl-L-homocysteine hydrolase NAD binding" evidence="1">
    <location>
        <begin position="204"/>
        <end position="359"/>
    </location>
</feature>
<evidence type="ECO:0000313" key="2">
    <source>
        <dbReference type="EMBL" id="VFK25369.1"/>
    </source>
</evidence>
<sequence>MMRQANDSGAGNHAMEKLYREEFRVFNEIGNRLKERSFQGKTPLSHLAVVLVCHSLFSGLPLIDAAERIAGRQNTYLVCKSSSRNRDFERYLTHRGNAILSSGKKDFMENPQKVIHEFSTIGKPVLFLDHGGYGAYHIEALRERAPIVGILEYALNGHQRYGRTHVTEYIHYASIAETRTKRFADYSCGRFIGEICSFVVQQFSGFGGHLRGIRQVGVIGFGKLGSHAADRMKNNGAHNIMVYDIDPEKMIAAQQKGYNIQATCVEDIVKCCNVILVGCDTAPIKPHLYSMMHDHTIIATVTSPDDSLDIRALVDGGHIIRESEFPDEGIPMITYRAGTAKHIHLICDGDAPNLKYSRFGADDPTLAMPLILHAAAGYEMAKNHGISLERIGELEQGIMENYLHICQQVTGEMARYWHRRPDG</sequence>
<dbReference type="Gene3D" id="3.40.50.1480">
    <property type="entry name" value="Adenosylhomocysteinase-like"/>
    <property type="match status" value="1"/>
</dbReference>
<reference evidence="4" key="1">
    <citation type="submission" date="2019-02" db="EMBL/GenBank/DDBJ databases">
        <authorList>
            <person name="Gruber-Vodicka R. H."/>
            <person name="Seah K. B. B."/>
        </authorList>
    </citation>
    <scope>NUCLEOTIDE SEQUENCE</scope>
    <source>
        <strain evidence="2">BECK_BZ197</strain>
        <strain evidence="4">BECK_BZ198</strain>
        <strain evidence="3">BECK_BZ199</strain>
    </source>
</reference>
<dbReference type="EMBL" id="CAADFQ010000008">
    <property type="protein sequence ID" value="VFK29157.1"/>
    <property type="molecule type" value="Genomic_DNA"/>
</dbReference>
<dbReference type="PROSITE" id="PS00065">
    <property type="entry name" value="D_2_HYDROXYACID_DH_1"/>
    <property type="match status" value="1"/>
</dbReference>
<dbReference type="AlphaFoldDB" id="A0A451B8S8"/>
<gene>
    <name evidence="2" type="ORF">BECKMB1821G_GA0114241_101318</name>
    <name evidence="4" type="ORF">BECKMB1821H_GA0114242_100857</name>
    <name evidence="3" type="ORF">BECKMB1821I_GA0114274_100858</name>
</gene>
<dbReference type="InterPro" id="IPR029752">
    <property type="entry name" value="D-isomer_DH_CS1"/>
</dbReference>
<accession>A0A451B8S8</accession>
<dbReference type="EMBL" id="CAADGH010000008">
    <property type="protein sequence ID" value="VFK74698.1"/>
    <property type="molecule type" value="Genomic_DNA"/>
</dbReference>
<dbReference type="Pfam" id="PF00670">
    <property type="entry name" value="AdoHcyase_NAD"/>
    <property type="match status" value="1"/>
</dbReference>
<organism evidence="4">
    <name type="scientific">Candidatus Kentrum sp. MB</name>
    <dbReference type="NCBI Taxonomy" id="2138164"/>
    <lineage>
        <taxon>Bacteria</taxon>
        <taxon>Pseudomonadati</taxon>
        <taxon>Pseudomonadota</taxon>
        <taxon>Gammaproteobacteria</taxon>
        <taxon>Candidatus Kentrum</taxon>
    </lineage>
</organism>
<evidence type="ECO:0000313" key="3">
    <source>
        <dbReference type="EMBL" id="VFK29157.1"/>
    </source>
</evidence>
<dbReference type="EMBL" id="CAADFO010000013">
    <property type="protein sequence ID" value="VFK25369.1"/>
    <property type="molecule type" value="Genomic_DNA"/>
</dbReference>
<dbReference type="SUPFAM" id="SSF51735">
    <property type="entry name" value="NAD(P)-binding Rossmann-fold domains"/>
    <property type="match status" value="1"/>
</dbReference>
<dbReference type="InterPro" id="IPR042172">
    <property type="entry name" value="Adenosylhomocyst_ase-like_sf"/>
</dbReference>
<dbReference type="GO" id="GO:0016616">
    <property type="term" value="F:oxidoreductase activity, acting on the CH-OH group of donors, NAD or NADP as acceptor"/>
    <property type="evidence" value="ECO:0007669"/>
    <property type="project" value="UniProtKB-ARBA"/>
</dbReference>
<protein>
    <submittedName>
        <fullName evidence="4">S-adenosyl-L-homocysteine hydrolase, NAD binding domain</fullName>
    </submittedName>
</protein>
<dbReference type="InterPro" id="IPR036291">
    <property type="entry name" value="NAD(P)-bd_dom_sf"/>
</dbReference>
<evidence type="ECO:0000259" key="1">
    <source>
        <dbReference type="SMART" id="SM00997"/>
    </source>
</evidence>
<dbReference type="SMART" id="SM00997">
    <property type="entry name" value="AdoHcyase_NAD"/>
    <property type="match status" value="1"/>
</dbReference>
<proteinExistence type="predicted"/>
<dbReference type="InterPro" id="IPR015878">
    <property type="entry name" value="Ado_hCys_hydrolase_NAD-bd"/>
</dbReference>
<name>A0A451B8S8_9GAMM</name>
<dbReference type="GO" id="GO:0016787">
    <property type="term" value="F:hydrolase activity"/>
    <property type="evidence" value="ECO:0007669"/>
    <property type="project" value="UniProtKB-KW"/>
</dbReference>
<keyword evidence="4" id="KW-0378">Hydrolase</keyword>
<evidence type="ECO:0000313" key="4">
    <source>
        <dbReference type="EMBL" id="VFK74698.1"/>
    </source>
</evidence>